<feature type="compositionally biased region" description="Basic residues" evidence="1">
    <location>
        <begin position="134"/>
        <end position="148"/>
    </location>
</feature>
<gene>
    <name evidence="2" type="ORF">U9M48_027703</name>
</gene>
<name>A0AAQ3TZD2_PASNO</name>
<keyword evidence="3" id="KW-1185">Reference proteome</keyword>
<reference evidence="2 3" key="1">
    <citation type="submission" date="2024-02" db="EMBL/GenBank/DDBJ databases">
        <title>High-quality chromosome-scale genome assembly of Pensacola bahiagrass (Paspalum notatum Flugge var. saurae).</title>
        <authorList>
            <person name="Vega J.M."/>
            <person name="Podio M."/>
            <person name="Orjuela J."/>
            <person name="Siena L.A."/>
            <person name="Pessino S.C."/>
            <person name="Combes M.C."/>
            <person name="Mariac C."/>
            <person name="Albertini E."/>
            <person name="Pupilli F."/>
            <person name="Ortiz J.P.A."/>
            <person name="Leblanc O."/>
        </authorList>
    </citation>
    <scope>NUCLEOTIDE SEQUENCE [LARGE SCALE GENOMIC DNA]</scope>
    <source>
        <strain evidence="2">R1</strain>
        <tissue evidence="2">Leaf</tissue>
    </source>
</reference>
<feature type="compositionally biased region" description="Basic residues" evidence="1">
    <location>
        <begin position="60"/>
        <end position="74"/>
    </location>
</feature>
<protein>
    <submittedName>
        <fullName evidence="2">Uncharacterized protein</fullName>
    </submittedName>
</protein>
<feature type="compositionally biased region" description="Low complexity" evidence="1">
    <location>
        <begin position="122"/>
        <end position="133"/>
    </location>
</feature>
<feature type="non-terminal residue" evidence="2">
    <location>
        <position position="1"/>
    </location>
</feature>
<sequence length="212" mass="23560">CKGKTLPSPPKSYPFNRPHLACPSRPPHTATPPHCSAPPRAVALPPTPRWSQTPAAPRPRVTRPRRTRRRRSIAARRQPPPGTSTWPRRHGRAAPHRLPAGRRMPPAPDPRASSRRHPALELRPPGALPYPYRRPGRPPARRPGRPRSRSAASLPDVAAPVTPEPRPAARRLVMSSLRTPAGPARSLLQYPMTNYLQLLISSSFYSRFCSSR</sequence>
<evidence type="ECO:0000313" key="3">
    <source>
        <dbReference type="Proteomes" id="UP001341281"/>
    </source>
</evidence>
<proteinExistence type="predicted"/>
<dbReference type="EMBL" id="CP144750">
    <property type="protein sequence ID" value="WVZ80210.1"/>
    <property type="molecule type" value="Genomic_DNA"/>
</dbReference>
<evidence type="ECO:0000313" key="2">
    <source>
        <dbReference type="EMBL" id="WVZ80210.1"/>
    </source>
</evidence>
<dbReference type="Proteomes" id="UP001341281">
    <property type="component" value="Chromosome 06"/>
</dbReference>
<accession>A0AAQ3TZD2</accession>
<dbReference type="AlphaFoldDB" id="A0AAQ3TZD2"/>
<feature type="region of interest" description="Disordered" evidence="1">
    <location>
        <begin position="1"/>
        <end position="168"/>
    </location>
</feature>
<evidence type="ECO:0000256" key="1">
    <source>
        <dbReference type="SAM" id="MobiDB-lite"/>
    </source>
</evidence>
<organism evidence="2 3">
    <name type="scientific">Paspalum notatum var. saurae</name>
    <dbReference type="NCBI Taxonomy" id="547442"/>
    <lineage>
        <taxon>Eukaryota</taxon>
        <taxon>Viridiplantae</taxon>
        <taxon>Streptophyta</taxon>
        <taxon>Embryophyta</taxon>
        <taxon>Tracheophyta</taxon>
        <taxon>Spermatophyta</taxon>
        <taxon>Magnoliopsida</taxon>
        <taxon>Liliopsida</taxon>
        <taxon>Poales</taxon>
        <taxon>Poaceae</taxon>
        <taxon>PACMAD clade</taxon>
        <taxon>Panicoideae</taxon>
        <taxon>Andropogonodae</taxon>
        <taxon>Paspaleae</taxon>
        <taxon>Paspalinae</taxon>
        <taxon>Paspalum</taxon>
    </lineage>
</organism>